<feature type="domain" description="RNA polymerase sigma-70 region 2" evidence="5">
    <location>
        <begin position="19"/>
        <end position="81"/>
    </location>
</feature>
<protein>
    <submittedName>
        <fullName evidence="6">RNA polymerase sigma factor</fullName>
    </submittedName>
</protein>
<dbReference type="Gene3D" id="1.10.1740.10">
    <property type="match status" value="1"/>
</dbReference>
<dbReference type="InterPro" id="IPR007627">
    <property type="entry name" value="RNA_pol_sigma70_r2"/>
</dbReference>
<evidence type="ECO:0000256" key="4">
    <source>
        <dbReference type="ARBA" id="ARBA00023163"/>
    </source>
</evidence>
<gene>
    <name evidence="6" type="ORF">Pan241w_53400</name>
</gene>
<dbReference type="SUPFAM" id="SSF88946">
    <property type="entry name" value="Sigma2 domain of RNA polymerase sigma factors"/>
    <property type="match status" value="1"/>
</dbReference>
<accession>A0A517RMW0</accession>
<keyword evidence="4" id="KW-0804">Transcription</keyword>
<keyword evidence="7" id="KW-1185">Reference proteome</keyword>
<dbReference type="InterPro" id="IPR013325">
    <property type="entry name" value="RNA_pol_sigma_r2"/>
</dbReference>
<reference evidence="6 7" key="1">
    <citation type="submission" date="2019-02" db="EMBL/GenBank/DDBJ databases">
        <title>Deep-cultivation of Planctomycetes and their phenomic and genomic characterization uncovers novel biology.</title>
        <authorList>
            <person name="Wiegand S."/>
            <person name="Jogler M."/>
            <person name="Boedeker C."/>
            <person name="Pinto D."/>
            <person name="Vollmers J."/>
            <person name="Rivas-Marin E."/>
            <person name="Kohn T."/>
            <person name="Peeters S.H."/>
            <person name="Heuer A."/>
            <person name="Rast P."/>
            <person name="Oberbeckmann S."/>
            <person name="Bunk B."/>
            <person name="Jeske O."/>
            <person name="Meyerdierks A."/>
            <person name="Storesund J.E."/>
            <person name="Kallscheuer N."/>
            <person name="Luecker S."/>
            <person name="Lage O.M."/>
            <person name="Pohl T."/>
            <person name="Merkel B.J."/>
            <person name="Hornburger P."/>
            <person name="Mueller R.-W."/>
            <person name="Bruemmer F."/>
            <person name="Labrenz M."/>
            <person name="Spormann A.M."/>
            <person name="Op den Camp H."/>
            <person name="Overmann J."/>
            <person name="Amann R."/>
            <person name="Jetten M.S.M."/>
            <person name="Mascher T."/>
            <person name="Medema M.H."/>
            <person name="Devos D.P."/>
            <person name="Kaster A.-K."/>
            <person name="Ovreas L."/>
            <person name="Rohde M."/>
            <person name="Galperin M.Y."/>
            <person name="Jogler C."/>
        </authorList>
    </citation>
    <scope>NUCLEOTIDE SEQUENCE [LARGE SCALE GENOMIC DNA]</scope>
    <source>
        <strain evidence="6 7">Pan241w</strain>
    </source>
</reference>
<dbReference type="NCBIfam" id="TIGR02937">
    <property type="entry name" value="sigma70-ECF"/>
    <property type="match status" value="1"/>
</dbReference>
<proteinExistence type="inferred from homology"/>
<dbReference type="InterPro" id="IPR036388">
    <property type="entry name" value="WH-like_DNA-bd_sf"/>
</dbReference>
<dbReference type="InterPro" id="IPR039425">
    <property type="entry name" value="RNA_pol_sigma-70-like"/>
</dbReference>
<dbReference type="InterPro" id="IPR013324">
    <property type="entry name" value="RNA_pol_sigma_r3/r4-like"/>
</dbReference>
<evidence type="ECO:0000256" key="1">
    <source>
        <dbReference type="ARBA" id="ARBA00010641"/>
    </source>
</evidence>
<name>A0A517RMW0_9PLAN</name>
<comment type="similarity">
    <text evidence="1">Belongs to the sigma-70 factor family. ECF subfamily.</text>
</comment>
<dbReference type="GO" id="GO:0016987">
    <property type="term" value="F:sigma factor activity"/>
    <property type="evidence" value="ECO:0007669"/>
    <property type="project" value="UniProtKB-KW"/>
</dbReference>
<dbReference type="InterPro" id="IPR014284">
    <property type="entry name" value="RNA_pol_sigma-70_dom"/>
</dbReference>
<dbReference type="PANTHER" id="PTHR43133:SF51">
    <property type="entry name" value="RNA POLYMERASE SIGMA FACTOR"/>
    <property type="match status" value="1"/>
</dbReference>
<sequence length="178" mass="20202">MAANETSKSHAMAMLVQQRDALFAYVLACVRSHADVDDILQNVSVAVIEAKEIPQDPGQFLAWTREIARRRVLEHFRTSKRLLPVDASTVEQLTEAASRIDSRQTSQSRRDALLHCIEKLPPESRQLLAARYDDSTENSTAVLSQRFGRSEQGVMSLLYRLRQVLRDCVERHLKLGET</sequence>
<dbReference type="KEGG" id="gaz:Pan241w_53400"/>
<evidence type="ECO:0000256" key="2">
    <source>
        <dbReference type="ARBA" id="ARBA00023015"/>
    </source>
</evidence>
<evidence type="ECO:0000259" key="5">
    <source>
        <dbReference type="Pfam" id="PF04542"/>
    </source>
</evidence>
<dbReference type="Gene3D" id="1.10.10.10">
    <property type="entry name" value="Winged helix-like DNA-binding domain superfamily/Winged helix DNA-binding domain"/>
    <property type="match status" value="1"/>
</dbReference>
<dbReference type="GO" id="GO:0006352">
    <property type="term" value="P:DNA-templated transcription initiation"/>
    <property type="evidence" value="ECO:0007669"/>
    <property type="project" value="InterPro"/>
</dbReference>
<dbReference type="AlphaFoldDB" id="A0A517RMW0"/>
<dbReference type="PANTHER" id="PTHR43133">
    <property type="entry name" value="RNA POLYMERASE ECF-TYPE SIGMA FACTO"/>
    <property type="match status" value="1"/>
</dbReference>
<keyword evidence="3" id="KW-0731">Sigma factor</keyword>
<dbReference type="EMBL" id="CP036269">
    <property type="protein sequence ID" value="QDT45221.1"/>
    <property type="molecule type" value="Genomic_DNA"/>
</dbReference>
<evidence type="ECO:0000256" key="3">
    <source>
        <dbReference type="ARBA" id="ARBA00023082"/>
    </source>
</evidence>
<dbReference type="Proteomes" id="UP000317171">
    <property type="component" value="Chromosome"/>
</dbReference>
<dbReference type="SUPFAM" id="SSF88659">
    <property type="entry name" value="Sigma3 and sigma4 domains of RNA polymerase sigma factors"/>
    <property type="match status" value="1"/>
</dbReference>
<evidence type="ECO:0000313" key="6">
    <source>
        <dbReference type="EMBL" id="QDT45221.1"/>
    </source>
</evidence>
<dbReference type="RefSeq" id="WP_145221460.1">
    <property type="nucleotide sequence ID" value="NZ_CP036269.1"/>
</dbReference>
<keyword evidence="2" id="KW-0805">Transcription regulation</keyword>
<organism evidence="6 7">
    <name type="scientific">Gimesia alba</name>
    <dbReference type="NCBI Taxonomy" id="2527973"/>
    <lineage>
        <taxon>Bacteria</taxon>
        <taxon>Pseudomonadati</taxon>
        <taxon>Planctomycetota</taxon>
        <taxon>Planctomycetia</taxon>
        <taxon>Planctomycetales</taxon>
        <taxon>Planctomycetaceae</taxon>
        <taxon>Gimesia</taxon>
    </lineage>
</organism>
<dbReference type="Pfam" id="PF04542">
    <property type="entry name" value="Sigma70_r2"/>
    <property type="match status" value="1"/>
</dbReference>
<dbReference type="OrthoDB" id="6383365at2"/>
<evidence type="ECO:0000313" key="7">
    <source>
        <dbReference type="Proteomes" id="UP000317171"/>
    </source>
</evidence>